<gene>
    <name evidence="2" type="ORF">A3B54_05220</name>
</gene>
<organism evidence="2 3">
    <name type="scientific">Candidatus Curtissbacteria bacterium RIFCSPLOWO2_01_FULL_42_50</name>
    <dbReference type="NCBI Taxonomy" id="1797730"/>
    <lineage>
        <taxon>Bacteria</taxon>
        <taxon>Candidatus Curtissiibacteriota</taxon>
    </lineage>
</organism>
<feature type="domain" description="PIN" evidence="1">
    <location>
        <begin position="2"/>
        <end position="124"/>
    </location>
</feature>
<dbReference type="EMBL" id="MFBT01000024">
    <property type="protein sequence ID" value="OGD99083.1"/>
    <property type="molecule type" value="Genomic_DNA"/>
</dbReference>
<dbReference type="Pfam" id="PF01850">
    <property type="entry name" value="PIN"/>
    <property type="match status" value="1"/>
</dbReference>
<reference evidence="2 3" key="1">
    <citation type="journal article" date="2016" name="Nat. Commun.">
        <title>Thousands of microbial genomes shed light on interconnected biogeochemical processes in an aquifer system.</title>
        <authorList>
            <person name="Anantharaman K."/>
            <person name="Brown C.T."/>
            <person name="Hug L.A."/>
            <person name="Sharon I."/>
            <person name="Castelle C.J."/>
            <person name="Probst A.J."/>
            <person name="Thomas B.C."/>
            <person name="Singh A."/>
            <person name="Wilkins M.J."/>
            <person name="Karaoz U."/>
            <person name="Brodie E.L."/>
            <person name="Williams K.H."/>
            <person name="Hubbard S.S."/>
            <person name="Banfield J.F."/>
        </authorList>
    </citation>
    <scope>NUCLEOTIDE SEQUENCE [LARGE SCALE GENOMIC DNA]</scope>
</reference>
<sequence length="126" mass="14854">MIFVDTNFFLRFLLEDIDDQYLEAKQLFLEGAQAKATLVTSTIVFFEIYWVLHSFYGRKKKELIAILVKILSMTFIILEERTVLTESLNLFQKTNFSLEDCYNLSYAKDKSAKDFKSFDVKLAKFF</sequence>
<name>A0A1F5H4L7_9BACT</name>
<dbReference type="PANTHER" id="PTHR38826">
    <property type="entry name" value="RIBONUCLEASE VAPC13"/>
    <property type="match status" value="1"/>
</dbReference>
<dbReference type="Gene3D" id="3.40.50.1010">
    <property type="entry name" value="5'-nuclease"/>
    <property type="match status" value="1"/>
</dbReference>
<proteinExistence type="predicted"/>
<evidence type="ECO:0000313" key="2">
    <source>
        <dbReference type="EMBL" id="OGD99083.1"/>
    </source>
</evidence>
<dbReference type="PANTHER" id="PTHR38826:SF5">
    <property type="entry name" value="RIBONUCLEASE VAPC13"/>
    <property type="match status" value="1"/>
</dbReference>
<dbReference type="InterPro" id="IPR029060">
    <property type="entry name" value="PIN-like_dom_sf"/>
</dbReference>
<evidence type="ECO:0000259" key="1">
    <source>
        <dbReference type="Pfam" id="PF01850"/>
    </source>
</evidence>
<dbReference type="Proteomes" id="UP000177039">
    <property type="component" value="Unassembled WGS sequence"/>
</dbReference>
<accession>A0A1F5H4L7</accession>
<dbReference type="InterPro" id="IPR002716">
    <property type="entry name" value="PIN_dom"/>
</dbReference>
<evidence type="ECO:0000313" key="3">
    <source>
        <dbReference type="Proteomes" id="UP000177039"/>
    </source>
</evidence>
<dbReference type="InterPro" id="IPR052106">
    <property type="entry name" value="PINc/VapC_TA"/>
</dbReference>
<protein>
    <recommendedName>
        <fullName evidence="1">PIN domain-containing protein</fullName>
    </recommendedName>
</protein>
<comment type="caution">
    <text evidence="2">The sequence shown here is derived from an EMBL/GenBank/DDBJ whole genome shotgun (WGS) entry which is preliminary data.</text>
</comment>
<dbReference type="AlphaFoldDB" id="A0A1F5H4L7"/>
<dbReference type="SUPFAM" id="SSF88723">
    <property type="entry name" value="PIN domain-like"/>
    <property type="match status" value="1"/>
</dbReference>